<dbReference type="Gene3D" id="3.30.70.360">
    <property type="match status" value="1"/>
</dbReference>
<accession>A0AAF1JY42</accession>
<feature type="binding site" evidence="3">
    <location>
        <position position="83"/>
    </location>
    <ligand>
        <name>Zn(2+)</name>
        <dbReference type="ChEBI" id="CHEBI:29105"/>
        <label>1</label>
    </ligand>
</feature>
<keyword evidence="3" id="KW-0479">Metal-binding</keyword>
<evidence type="ECO:0000256" key="3">
    <source>
        <dbReference type="PIRSR" id="PIRSR001235-1"/>
    </source>
</evidence>
<evidence type="ECO:0000256" key="1">
    <source>
        <dbReference type="ARBA" id="ARBA00006153"/>
    </source>
</evidence>
<dbReference type="AlphaFoldDB" id="A0AAF1JY42"/>
<reference evidence="4" key="2">
    <citation type="journal article" date="2021" name="Syst. Appl. Microbiol.">
        <title>Roseomonas hellenica sp. nov., isolated from roots of wild-growing Alkanna tinctoria.</title>
        <authorList>
            <person name="Rat A."/>
            <person name="Naranjo H.D."/>
            <person name="Lebbe L."/>
            <person name="Cnockaert M."/>
            <person name="Krigas N."/>
            <person name="Grigoriadou K."/>
            <person name="Maloupa E."/>
            <person name="Willems A."/>
        </authorList>
    </citation>
    <scope>NUCLEOTIDE SEQUENCE</scope>
    <source>
        <strain evidence="4">LMG 28251</strain>
    </source>
</reference>
<dbReference type="InterPro" id="IPR010158">
    <property type="entry name" value="Amidase_Cbmase"/>
</dbReference>
<dbReference type="CDD" id="cd03884">
    <property type="entry name" value="M20_bAS"/>
    <property type="match status" value="1"/>
</dbReference>
<evidence type="ECO:0000313" key="4">
    <source>
        <dbReference type="EMBL" id="MBR0653478.1"/>
    </source>
</evidence>
<reference evidence="4" key="1">
    <citation type="submission" date="2020-01" db="EMBL/GenBank/DDBJ databases">
        <authorList>
            <person name="Rat A."/>
        </authorList>
    </citation>
    <scope>NUCLEOTIDE SEQUENCE</scope>
    <source>
        <strain evidence="4">LMG 28251</strain>
    </source>
</reference>
<dbReference type="NCBIfam" id="TIGR01879">
    <property type="entry name" value="hydantase"/>
    <property type="match status" value="1"/>
</dbReference>
<keyword evidence="3" id="KW-0862">Zinc</keyword>
<gene>
    <name evidence="4" type="ORF">GXW79_00145</name>
</gene>
<organism evidence="4 5">
    <name type="scientific">Plastoroseomonas arctica</name>
    <dbReference type="NCBI Taxonomy" id="1509237"/>
    <lineage>
        <taxon>Bacteria</taxon>
        <taxon>Pseudomonadati</taxon>
        <taxon>Pseudomonadota</taxon>
        <taxon>Alphaproteobacteria</taxon>
        <taxon>Acetobacterales</taxon>
        <taxon>Acetobacteraceae</taxon>
        <taxon>Plastoroseomonas</taxon>
    </lineage>
</organism>
<dbReference type="InterPro" id="IPR001261">
    <property type="entry name" value="ArgE/DapE_CS"/>
</dbReference>
<dbReference type="Pfam" id="PF01546">
    <property type="entry name" value="Peptidase_M20"/>
    <property type="match status" value="1"/>
</dbReference>
<dbReference type="PIRSF" id="PIRSF001235">
    <property type="entry name" value="Amidase_carbamoylase"/>
    <property type="match status" value="1"/>
</dbReference>
<feature type="binding site" evidence="3">
    <location>
        <position position="129"/>
    </location>
    <ligand>
        <name>Zn(2+)</name>
        <dbReference type="ChEBI" id="CHEBI:29105"/>
        <label>2</label>
    </ligand>
</feature>
<dbReference type="EC" id="3.5.-.-" evidence="4"/>
<dbReference type="GO" id="GO:0016813">
    <property type="term" value="F:hydrolase activity, acting on carbon-nitrogen (but not peptide) bonds, in linear amidines"/>
    <property type="evidence" value="ECO:0007669"/>
    <property type="project" value="InterPro"/>
</dbReference>
<dbReference type="PANTHER" id="PTHR32494:SF5">
    <property type="entry name" value="ALLANTOATE AMIDOHYDROLASE"/>
    <property type="match status" value="1"/>
</dbReference>
<feature type="binding site" evidence="3">
    <location>
        <position position="94"/>
    </location>
    <ligand>
        <name>Zn(2+)</name>
        <dbReference type="ChEBI" id="CHEBI:29105"/>
        <label>2</label>
    </ligand>
</feature>
<dbReference type="Proteomes" id="UP001196068">
    <property type="component" value="Unassembled WGS sequence"/>
</dbReference>
<dbReference type="RefSeq" id="WP_211872186.1">
    <property type="nucleotide sequence ID" value="NZ_JAAEDH010000001.1"/>
</dbReference>
<comment type="similarity">
    <text evidence="1">Belongs to the peptidase M20 family.</text>
</comment>
<keyword evidence="5" id="KW-1185">Reference proteome</keyword>
<feature type="binding site" evidence="3">
    <location>
        <position position="192"/>
    </location>
    <ligand>
        <name>Zn(2+)</name>
        <dbReference type="ChEBI" id="CHEBI:29105"/>
        <label>1</label>
    </ligand>
</feature>
<evidence type="ECO:0000313" key="5">
    <source>
        <dbReference type="Proteomes" id="UP001196068"/>
    </source>
</evidence>
<comment type="cofactor">
    <cofactor evidence="3">
        <name>Zn(2+)</name>
        <dbReference type="ChEBI" id="CHEBI:29105"/>
    </cofactor>
    <text evidence="3">Binds 2 Zn(2+) ions per subunit.</text>
</comment>
<feature type="binding site" evidence="3">
    <location>
        <position position="94"/>
    </location>
    <ligand>
        <name>Zn(2+)</name>
        <dbReference type="ChEBI" id="CHEBI:29105"/>
        <label>1</label>
    </ligand>
</feature>
<dbReference type="GO" id="GO:0046872">
    <property type="term" value="F:metal ion binding"/>
    <property type="evidence" value="ECO:0007669"/>
    <property type="project" value="UniProtKB-KW"/>
</dbReference>
<evidence type="ECO:0000256" key="2">
    <source>
        <dbReference type="ARBA" id="ARBA00022801"/>
    </source>
</evidence>
<dbReference type="InterPro" id="IPR036264">
    <property type="entry name" value="Bact_exopeptidase_dim_dom"/>
</dbReference>
<feature type="binding site" evidence="3">
    <location>
        <position position="381"/>
    </location>
    <ligand>
        <name>Zn(2+)</name>
        <dbReference type="ChEBI" id="CHEBI:29105"/>
        <label>2</label>
    </ligand>
</feature>
<dbReference type="Gene3D" id="3.40.630.10">
    <property type="entry name" value="Zn peptidases"/>
    <property type="match status" value="1"/>
</dbReference>
<comment type="caution">
    <text evidence="4">The sequence shown here is derived from an EMBL/GenBank/DDBJ whole genome shotgun (WGS) entry which is preliminary data.</text>
</comment>
<dbReference type="PANTHER" id="PTHR32494">
    <property type="entry name" value="ALLANTOATE DEIMINASE-RELATED"/>
    <property type="match status" value="1"/>
</dbReference>
<protein>
    <submittedName>
        <fullName evidence="4">Hydantoinase/carbamoylase family amidase</fullName>
        <ecNumber evidence="4">3.5.-.-</ecNumber>
    </submittedName>
</protein>
<sequence>MSNIPLSPQRLWDSLMDMAKIGATPAGGNSRQALTGADAEGRRLFMEWGRALGLTPIIDQAGSIGLLRPGRDPSRKPVAVGSHLDTVPTGGRFDGVYGVLAGLEILRALHEAGAETEAPILVINWTNEEGARFYPPMGASEVSMGLRPLPDLLATQERAGPETFADALAATGFAGEANPAIFRDIAAYFETHIEQGPILEREGAEVGIVSHALGVMTFAVTVEGRDGHVGSPMEGRADALVAAAALVLAAERIALAHAGLGSVNRLALFPDTRGTIPSRVNLGASLRGQTQEGLDAMLAEFRAEADLVALSRGVTITITQDWGYPMVPFDPVLKGRLEVAADRRGIVRRTLATPIGHDAIHVGRVLPAAMLFIPCHGGLSHNEAESITPRWAEAGLMVLADAVLETAGLVRAP</sequence>
<proteinExistence type="inferred from homology"/>
<keyword evidence="2 4" id="KW-0378">Hydrolase</keyword>
<name>A0AAF1JY42_9PROT</name>
<dbReference type="EMBL" id="JAAEDH010000001">
    <property type="protein sequence ID" value="MBR0653478.1"/>
    <property type="molecule type" value="Genomic_DNA"/>
</dbReference>
<dbReference type="SUPFAM" id="SSF53187">
    <property type="entry name" value="Zn-dependent exopeptidases"/>
    <property type="match status" value="1"/>
</dbReference>
<dbReference type="InterPro" id="IPR002933">
    <property type="entry name" value="Peptidase_M20"/>
</dbReference>
<dbReference type="SUPFAM" id="SSF55031">
    <property type="entry name" value="Bacterial exopeptidase dimerisation domain"/>
    <property type="match status" value="1"/>
</dbReference>
<dbReference type="PROSITE" id="PS00758">
    <property type="entry name" value="ARGE_DAPE_CPG2_1"/>
    <property type="match status" value="1"/>
</dbReference>